<dbReference type="InterPro" id="IPR029045">
    <property type="entry name" value="ClpP/crotonase-like_dom_sf"/>
</dbReference>
<feature type="signal peptide" evidence="1">
    <location>
        <begin position="1"/>
        <end position="19"/>
    </location>
</feature>
<keyword evidence="3" id="KW-1185">Reference proteome</keyword>
<name>A0ABM8UER2_9GAMM</name>
<organism evidence="2 3">
    <name type="scientific">Novilysobacter luteus</name>
    <dbReference type="NCBI Taxonomy" id="2822368"/>
    <lineage>
        <taxon>Bacteria</taxon>
        <taxon>Pseudomonadati</taxon>
        <taxon>Pseudomonadota</taxon>
        <taxon>Gammaproteobacteria</taxon>
        <taxon>Lysobacterales</taxon>
        <taxon>Lysobacteraceae</taxon>
        <taxon>Novilysobacter</taxon>
    </lineage>
</organism>
<dbReference type="PROSITE" id="PS51257">
    <property type="entry name" value="PROKAR_LIPOPROTEIN"/>
    <property type="match status" value="1"/>
</dbReference>
<proteinExistence type="predicted"/>
<protein>
    <submittedName>
        <fullName evidence="2">Uncharacterized protein</fullName>
    </submittedName>
</protein>
<feature type="chain" id="PRO_5046726303" evidence="1">
    <location>
        <begin position="20"/>
        <end position="363"/>
    </location>
</feature>
<keyword evidence="1" id="KW-0732">Signal</keyword>
<sequence>MRARMLPLLLFCVALCACNQTPPVEEPVIIEATSGDGETNYGAVSVDEPPVPEPPADLATTTDWPEAMLESGEARISCEVDYETSGDGATLSDLGFEPMSETMAPCQETGVLRLSYSGKVATDFVTLVERVGVMADRMGLRNRILDIDSSGGQVEAAIRAGDLIAEAGWTIWVREDAVCHSSCVLVLAGGDNRLISGKVGVHRIIRLQSGATSRAELSQELQEVHANIEQYLARNGGAVALADMMMTVPNRSLRLLTTHELEEFGIVGINAAQDDLDRIRLARKCGEDFVRRRDNFFRSFDRKCARQDENLDAMNTCGLELRERFGFPDGKCRLDSPFSEFDQAIHASTSQASDADADSTPAG</sequence>
<gene>
    <name evidence="2" type="ORF">LYB30171_01188</name>
</gene>
<evidence type="ECO:0000313" key="3">
    <source>
        <dbReference type="Proteomes" id="UP000680116"/>
    </source>
</evidence>
<dbReference type="EMBL" id="OU015430">
    <property type="protein sequence ID" value="CAG4972371.1"/>
    <property type="molecule type" value="Genomic_DNA"/>
</dbReference>
<evidence type="ECO:0000256" key="1">
    <source>
        <dbReference type="SAM" id="SignalP"/>
    </source>
</evidence>
<reference evidence="2 3" key="1">
    <citation type="submission" date="2021-04" db="EMBL/GenBank/DDBJ databases">
        <authorList>
            <person name="Rodrigo-Torres L."/>
            <person name="Arahal R. D."/>
            <person name="Lucena T."/>
        </authorList>
    </citation>
    <scope>NUCLEOTIDE SEQUENCE [LARGE SCALE GENOMIC DNA]</scope>
    <source>
        <strain evidence="2 3">CECT 30171</strain>
    </source>
</reference>
<evidence type="ECO:0000313" key="2">
    <source>
        <dbReference type="EMBL" id="CAG4972371.1"/>
    </source>
</evidence>
<accession>A0ABM8UER2</accession>
<dbReference type="Gene3D" id="3.90.226.10">
    <property type="entry name" value="2-enoyl-CoA Hydratase, Chain A, domain 1"/>
    <property type="match status" value="1"/>
</dbReference>
<dbReference type="SUPFAM" id="SSF52096">
    <property type="entry name" value="ClpP/crotonase"/>
    <property type="match status" value="1"/>
</dbReference>
<dbReference type="Proteomes" id="UP000680116">
    <property type="component" value="Chromosome"/>
</dbReference>